<keyword evidence="1" id="KW-1133">Transmembrane helix</keyword>
<evidence type="ECO:0000256" key="1">
    <source>
        <dbReference type="SAM" id="Phobius"/>
    </source>
</evidence>
<organism evidence="2 3">
    <name type="scientific">Mytilus coruscus</name>
    <name type="common">Sea mussel</name>
    <dbReference type="NCBI Taxonomy" id="42192"/>
    <lineage>
        <taxon>Eukaryota</taxon>
        <taxon>Metazoa</taxon>
        <taxon>Spiralia</taxon>
        <taxon>Lophotrochozoa</taxon>
        <taxon>Mollusca</taxon>
        <taxon>Bivalvia</taxon>
        <taxon>Autobranchia</taxon>
        <taxon>Pteriomorphia</taxon>
        <taxon>Mytilida</taxon>
        <taxon>Mytiloidea</taxon>
        <taxon>Mytilidae</taxon>
        <taxon>Mytilinae</taxon>
        <taxon>Mytilus</taxon>
    </lineage>
</organism>
<dbReference type="EMBL" id="CACVKT020003062">
    <property type="protein sequence ID" value="CAC5381419.1"/>
    <property type="molecule type" value="Genomic_DNA"/>
</dbReference>
<dbReference type="GO" id="GO:0016020">
    <property type="term" value="C:membrane"/>
    <property type="evidence" value="ECO:0007669"/>
    <property type="project" value="InterPro"/>
</dbReference>
<evidence type="ECO:0000313" key="3">
    <source>
        <dbReference type="Proteomes" id="UP000507470"/>
    </source>
</evidence>
<sequence length="359" mass="40888">MGKLLLKYIWGNAEPETVLENAEISEIRQIIQTRSPSGLARYIDIKREVGKRNLSSIGSENMKKCEYLSKTQLWDFDFFFIVFDTVLHEDDLWLAQQSKVDLDIELGCGEDARSIIKNLREGTLSTINKIEVLQSNIGVCFISSINEDIAEMAKIKNHINHNLKSKRYETILYSLNGLSKEIIKTKYISLKKRILFVTAAVGIISATHLSGIEFGINIAILAWELYHYINVLGLCRKEMKSLINAEDSQVKWSEVEKTRWKLVRYILHQSPKLIALIAVAAMQNKFGIFGSTVGTVVTFAVSGPITYSFLINNLDNFTHESIISYDRVVSRHVPKTLRYVPCYNCIDKVLFACHDTINQ</sequence>
<reference evidence="2 3" key="1">
    <citation type="submission" date="2020-06" db="EMBL/GenBank/DDBJ databases">
        <authorList>
            <person name="Li R."/>
            <person name="Bekaert M."/>
        </authorList>
    </citation>
    <scope>NUCLEOTIDE SEQUENCE [LARGE SCALE GENOMIC DNA]</scope>
    <source>
        <strain evidence="3">wild</strain>
    </source>
</reference>
<dbReference type="AlphaFoldDB" id="A0A6J8BFJ0"/>
<keyword evidence="1" id="KW-0812">Transmembrane</keyword>
<keyword evidence="3" id="KW-1185">Reference proteome</keyword>
<proteinExistence type="predicted"/>
<dbReference type="GO" id="GO:0005525">
    <property type="term" value="F:GTP binding"/>
    <property type="evidence" value="ECO:0007669"/>
    <property type="project" value="InterPro"/>
</dbReference>
<keyword evidence="1" id="KW-0472">Membrane</keyword>
<accession>A0A6J8BFJ0</accession>
<name>A0A6J8BFJ0_MYTCO</name>
<feature type="transmembrane region" description="Helical" evidence="1">
    <location>
        <begin position="194"/>
        <end position="212"/>
    </location>
</feature>
<protein>
    <submittedName>
        <fullName evidence="2">Uncharacterized protein</fullName>
    </submittedName>
</protein>
<dbReference type="Pfam" id="PF05049">
    <property type="entry name" value="IIGP"/>
    <property type="match status" value="1"/>
</dbReference>
<dbReference type="OrthoDB" id="422720at2759"/>
<dbReference type="InterPro" id="IPR007743">
    <property type="entry name" value="Immunity-related_GTPase-like"/>
</dbReference>
<evidence type="ECO:0000313" key="2">
    <source>
        <dbReference type="EMBL" id="CAC5381419.1"/>
    </source>
</evidence>
<gene>
    <name evidence="2" type="ORF">MCOR_17291</name>
</gene>
<dbReference type="Proteomes" id="UP000507470">
    <property type="component" value="Unassembled WGS sequence"/>
</dbReference>